<feature type="domain" description="HTH arsR-type" evidence="1">
    <location>
        <begin position="1"/>
        <end position="95"/>
    </location>
</feature>
<accession>A0A517VRC7</accession>
<dbReference type="InterPro" id="IPR036388">
    <property type="entry name" value="WH-like_DNA-bd_sf"/>
</dbReference>
<dbReference type="PROSITE" id="PS50987">
    <property type="entry name" value="HTH_ARSR_2"/>
    <property type="match status" value="1"/>
</dbReference>
<dbReference type="GO" id="GO:0003700">
    <property type="term" value="F:DNA-binding transcription factor activity"/>
    <property type="evidence" value="ECO:0007669"/>
    <property type="project" value="InterPro"/>
</dbReference>
<dbReference type="PANTHER" id="PTHR38600">
    <property type="entry name" value="TRANSCRIPTIONAL REGULATORY PROTEIN"/>
    <property type="match status" value="1"/>
</dbReference>
<evidence type="ECO:0000259" key="1">
    <source>
        <dbReference type="PROSITE" id="PS50987"/>
    </source>
</evidence>
<dbReference type="CDD" id="cd00090">
    <property type="entry name" value="HTH_ARSR"/>
    <property type="match status" value="1"/>
</dbReference>
<dbReference type="EMBL" id="CP037920">
    <property type="protein sequence ID" value="QDT95584.1"/>
    <property type="molecule type" value="Genomic_DNA"/>
</dbReference>
<dbReference type="NCBIfam" id="NF033788">
    <property type="entry name" value="HTH_metalloreg"/>
    <property type="match status" value="1"/>
</dbReference>
<dbReference type="PRINTS" id="PR00778">
    <property type="entry name" value="HTHARSR"/>
</dbReference>
<dbReference type="SMART" id="SM00418">
    <property type="entry name" value="HTH_ARSR"/>
    <property type="match status" value="1"/>
</dbReference>
<proteinExistence type="predicted"/>
<dbReference type="SUPFAM" id="SSF46785">
    <property type="entry name" value="Winged helix' DNA-binding domain"/>
    <property type="match status" value="1"/>
</dbReference>
<evidence type="ECO:0000313" key="2">
    <source>
        <dbReference type="EMBL" id="QDT95584.1"/>
    </source>
</evidence>
<dbReference type="Gene3D" id="1.10.10.10">
    <property type="entry name" value="Winged helix-like DNA-binding domain superfamily/Winged helix DNA-binding domain"/>
    <property type="match status" value="1"/>
</dbReference>
<gene>
    <name evidence="2" type="primary">sdpR_2</name>
    <name evidence="2" type="ORF">V144x_10290</name>
</gene>
<reference evidence="2 3" key="1">
    <citation type="submission" date="2019-03" db="EMBL/GenBank/DDBJ databases">
        <title>Deep-cultivation of Planctomycetes and their phenomic and genomic characterization uncovers novel biology.</title>
        <authorList>
            <person name="Wiegand S."/>
            <person name="Jogler M."/>
            <person name="Boedeker C."/>
            <person name="Pinto D."/>
            <person name="Vollmers J."/>
            <person name="Rivas-Marin E."/>
            <person name="Kohn T."/>
            <person name="Peeters S.H."/>
            <person name="Heuer A."/>
            <person name="Rast P."/>
            <person name="Oberbeckmann S."/>
            <person name="Bunk B."/>
            <person name="Jeske O."/>
            <person name="Meyerdierks A."/>
            <person name="Storesund J.E."/>
            <person name="Kallscheuer N."/>
            <person name="Luecker S."/>
            <person name="Lage O.M."/>
            <person name="Pohl T."/>
            <person name="Merkel B.J."/>
            <person name="Hornburger P."/>
            <person name="Mueller R.-W."/>
            <person name="Bruemmer F."/>
            <person name="Labrenz M."/>
            <person name="Spormann A.M."/>
            <person name="Op den Camp H."/>
            <person name="Overmann J."/>
            <person name="Amann R."/>
            <person name="Jetten M.S.M."/>
            <person name="Mascher T."/>
            <person name="Medema M.H."/>
            <person name="Devos D.P."/>
            <person name="Kaster A.-K."/>
            <person name="Ovreas L."/>
            <person name="Rohde M."/>
            <person name="Galperin M.Y."/>
            <person name="Jogler C."/>
        </authorList>
    </citation>
    <scope>NUCLEOTIDE SEQUENCE [LARGE SCALE GENOMIC DNA]</scope>
    <source>
        <strain evidence="2 3">V144</strain>
    </source>
</reference>
<dbReference type="AlphaFoldDB" id="A0A517VRC7"/>
<dbReference type="InterPro" id="IPR036390">
    <property type="entry name" value="WH_DNA-bd_sf"/>
</dbReference>
<dbReference type="Proteomes" id="UP000318704">
    <property type="component" value="Chromosome"/>
</dbReference>
<organism evidence="2 3">
    <name type="scientific">Gimesia aquarii</name>
    <dbReference type="NCBI Taxonomy" id="2527964"/>
    <lineage>
        <taxon>Bacteria</taxon>
        <taxon>Pseudomonadati</taxon>
        <taxon>Planctomycetota</taxon>
        <taxon>Planctomycetia</taxon>
        <taxon>Planctomycetales</taxon>
        <taxon>Planctomycetaceae</taxon>
        <taxon>Gimesia</taxon>
    </lineage>
</organism>
<sequence length="115" mass="13199">MAIKYQNQLDRTFHALGDSTRRQMLSMLSKRGESTASDLGQPFEIAQPSVSKHLRVLESAGLISRRVDGRVHRFRLLVKPLQEAQDWITHQREFWEGSLDALGDLLDELSPEKKK</sequence>
<dbReference type="InterPro" id="IPR011991">
    <property type="entry name" value="ArsR-like_HTH"/>
</dbReference>
<name>A0A517VRC7_9PLAN</name>
<dbReference type="RefSeq" id="WP_144982272.1">
    <property type="nucleotide sequence ID" value="NZ_CP037920.1"/>
</dbReference>
<dbReference type="KEGG" id="gaw:V144x_10290"/>
<protein>
    <submittedName>
        <fullName evidence="2">Transcriptional repressor SdpR</fullName>
    </submittedName>
</protein>
<dbReference type="PANTHER" id="PTHR38600:SF2">
    <property type="entry name" value="SLL0088 PROTEIN"/>
    <property type="match status" value="1"/>
</dbReference>
<dbReference type="InterPro" id="IPR001845">
    <property type="entry name" value="HTH_ArsR_DNA-bd_dom"/>
</dbReference>
<dbReference type="Pfam" id="PF01022">
    <property type="entry name" value="HTH_5"/>
    <property type="match status" value="1"/>
</dbReference>
<evidence type="ECO:0000313" key="3">
    <source>
        <dbReference type="Proteomes" id="UP000318704"/>
    </source>
</evidence>